<organism evidence="1 2">
    <name type="scientific">Flavobacterium aureirubrum</name>
    <dbReference type="NCBI Taxonomy" id="3133147"/>
    <lineage>
        <taxon>Bacteria</taxon>
        <taxon>Pseudomonadati</taxon>
        <taxon>Bacteroidota</taxon>
        <taxon>Flavobacteriia</taxon>
        <taxon>Flavobacteriales</taxon>
        <taxon>Flavobacteriaceae</taxon>
        <taxon>Flavobacterium</taxon>
    </lineage>
</organism>
<evidence type="ECO:0000313" key="1">
    <source>
        <dbReference type="EMBL" id="MEM0542318.1"/>
    </source>
</evidence>
<dbReference type="SUPFAM" id="SSF52266">
    <property type="entry name" value="SGNH hydrolase"/>
    <property type="match status" value="2"/>
</dbReference>
<dbReference type="EMBL" id="JBCGDO010000006">
    <property type="protein sequence ID" value="MEM0542318.1"/>
    <property type="molecule type" value="Genomic_DNA"/>
</dbReference>
<dbReference type="PROSITE" id="PS51257">
    <property type="entry name" value="PROKAR_LIPOPROTEIN"/>
    <property type="match status" value="1"/>
</dbReference>
<keyword evidence="2" id="KW-1185">Reference proteome</keyword>
<reference evidence="1 2" key="1">
    <citation type="submission" date="2024-03" db="EMBL/GenBank/DDBJ databases">
        <title>Two novel species of the genus Flavobacterium exhibiting potentially degradation of complex polysaccharides.</title>
        <authorList>
            <person name="Lian X."/>
        </authorList>
    </citation>
    <scope>NUCLEOTIDE SEQUENCE [LARGE SCALE GENOMIC DNA]</scope>
    <source>
        <strain evidence="2">j3</strain>
    </source>
</reference>
<dbReference type="InterPro" id="IPR036514">
    <property type="entry name" value="SGNH_hydro_sf"/>
</dbReference>
<gene>
    <name evidence="1" type="ORF">WFZ85_06795</name>
</gene>
<evidence type="ECO:0000313" key="2">
    <source>
        <dbReference type="Proteomes" id="UP001460072"/>
    </source>
</evidence>
<dbReference type="RefSeq" id="WP_342695537.1">
    <property type="nucleotide sequence ID" value="NZ_JBCGDO010000006.1"/>
</dbReference>
<dbReference type="Gene3D" id="3.40.50.1110">
    <property type="entry name" value="SGNH hydrolase"/>
    <property type="match status" value="2"/>
</dbReference>
<sequence>MYKNLKYLFISSLIFVACSEDIKEEVIAEDPLSKGSADFTKYVALGNSLTAGFSDNALFKAGQINAYPNLMAEKFAEVGGGSFTTPLTNDNVGGLLAGGVQIQGPRLVFFNGAPVPLNIAVPGSVPTTEIGVPLTGPFNNMGVPGAKSYHLVAPNYGNIAGLANGTANPYFVRFRSSASTTILNDALAQNPTFFSLWIGNNDVLGYATSGGTGVNQLGNTNPATYAGNDISDPAMFNTVYNQIIDALTSGGRKGVVANIPSVTSAAFFKTVPFNPVPLNAATADALNAGLIGPLDQILTALGQQDRLKPLVAASNNPLLIVDEGLTNLGPQIQAIAAASGNPQLVALAPFLGSAYGQARHATKDDLVLLTTRSVIGQPAGSPVPTLNAFGVSFPLQDQHVLVPTEITMINTATTAFNNTIKTAAESKGLAFVDVNSIMGELSRTGIRFDNYHMSATFGQGGVFSWDGIHITARANAYIANQFLGAIERTYGAKFNKFKPQDRPITYPSFLPN</sequence>
<proteinExistence type="predicted"/>
<accession>A0ABU9N6X7</accession>
<name>A0ABU9N6X7_9FLAO</name>
<comment type="caution">
    <text evidence="1">The sequence shown here is derived from an EMBL/GenBank/DDBJ whole genome shotgun (WGS) entry which is preliminary data.</text>
</comment>
<protein>
    <submittedName>
        <fullName evidence="1">G-D-S-L family lipolytic protein</fullName>
    </submittedName>
</protein>
<dbReference type="Proteomes" id="UP001460072">
    <property type="component" value="Unassembled WGS sequence"/>
</dbReference>